<name>A0A858BZ10_9FIRM</name>
<accession>A0A858BZ10</accession>
<evidence type="ECO:0000313" key="3">
    <source>
        <dbReference type="Proteomes" id="UP000466848"/>
    </source>
</evidence>
<dbReference type="PROSITE" id="PS51819">
    <property type="entry name" value="VOC"/>
    <property type="match status" value="1"/>
</dbReference>
<dbReference type="InterPro" id="IPR051332">
    <property type="entry name" value="Fosfomycin_Res_Enzymes"/>
</dbReference>
<dbReference type="KEGG" id="abut:Ami103574_08210"/>
<dbReference type="InterPro" id="IPR037523">
    <property type="entry name" value="VOC_core"/>
</dbReference>
<dbReference type="InterPro" id="IPR004360">
    <property type="entry name" value="Glyas_Fos-R_dOase_dom"/>
</dbReference>
<gene>
    <name evidence="2" type="ORF">Ami103574_08210</name>
</gene>
<proteinExistence type="predicted"/>
<dbReference type="InterPro" id="IPR029068">
    <property type="entry name" value="Glyas_Bleomycin-R_OHBP_Dase"/>
</dbReference>
<dbReference type="SUPFAM" id="SSF54593">
    <property type="entry name" value="Glyoxalase/Bleomycin resistance protein/Dihydroxybiphenyl dioxygenase"/>
    <property type="match status" value="1"/>
</dbReference>
<dbReference type="Pfam" id="PF00903">
    <property type="entry name" value="Glyoxalase"/>
    <property type="match status" value="1"/>
</dbReference>
<dbReference type="PANTHER" id="PTHR36113">
    <property type="entry name" value="LYASE, PUTATIVE-RELATED-RELATED"/>
    <property type="match status" value="1"/>
</dbReference>
<evidence type="ECO:0000313" key="2">
    <source>
        <dbReference type="EMBL" id="QIB69306.1"/>
    </source>
</evidence>
<protein>
    <submittedName>
        <fullName evidence="2">VOC family protein</fullName>
    </submittedName>
</protein>
<evidence type="ECO:0000259" key="1">
    <source>
        <dbReference type="PROSITE" id="PS51819"/>
    </source>
</evidence>
<organism evidence="2 3">
    <name type="scientific">Aminipila butyrica</name>
    <dbReference type="NCBI Taxonomy" id="433296"/>
    <lineage>
        <taxon>Bacteria</taxon>
        <taxon>Bacillati</taxon>
        <taxon>Bacillota</taxon>
        <taxon>Clostridia</taxon>
        <taxon>Peptostreptococcales</taxon>
        <taxon>Anaerovoracaceae</taxon>
        <taxon>Aminipila</taxon>
    </lineage>
</organism>
<sequence>MYFRQLTIIVKDMEKSIEFYETITELKISRRFKDGSAEIAFMTNGKGETEIELVCTPQMQKFEGKGFFICFVTDKLDAMHELAQTKGLNPSDIRNPDAESRYFYVYDPNGVSVQLKQKM</sequence>
<dbReference type="RefSeq" id="WP_163066453.1">
    <property type="nucleotide sequence ID" value="NZ_CP048649.1"/>
</dbReference>
<dbReference type="PANTHER" id="PTHR36113:SF3">
    <property type="entry name" value="SLL5075 PROTEIN"/>
    <property type="match status" value="1"/>
</dbReference>
<reference evidence="2 3" key="1">
    <citation type="submission" date="2020-02" db="EMBL/GenBank/DDBJ databases">
        <authorList>
            <person name="Kim Y.B."/>
            <person name="Roh S.W."/>
        </authorList>
    </citation>
    <scope>NUCLEOTIDE SEQUENCE [LARGE SCALE GENOMIC DNA]</scope>
    <source>
        <strain evidence="2 3">DSM 103574</strain>
    </source>
</reference>
<dbReference type="Gene3D" id="3.10.180.10">
    <property type="entry name" value="2,3-Dihydroxybiphenyl 1,2-Dioxygenase, domain 1"/>
    <property type="match status" value="1"/>
</dbReference>
<dbReference type="CDD" id="cd06587">
    <property type="entry name" value="VOC"/>
    <property type="match status" value="1"/>
</dbReference>
<dbReference type="AlphaFoldDB" id="A0A858BZ10"/>
<dbReference type="Proteomes" id="UP000466848">
    <property type="component" value="Chromosome"/>
</dbReference>
<feature type="domain" description="VOC" evidence="1">
    <location>
        <begin position="2"/>
        <end position="118"/>
    </location>
</feature>
<dbReference type="EMBL" id="CP048649">
    <property type="protein sequence ID" value="QIB69306.1"/>
    <property type="molecule type" value="Genomic_DNA"/>
</dbReference>
<keyword evidence="3" id="KW-1185">Reference proteome</keyword>